<keyword evidence="9" id="KW-1185">Reference proteome</keyword>
<evidence type="ECO:0000256" key="3">
    <source>
        <dbReference type="ARBA" id="ARBA00022664"/>
    </source>
</evidence>
<dbReference type="Pfam" id="PF03371">
    <property type="entry name" value="PRP38"/>
    <property type="match status" value="1"/>
</dbReference>
<evidence type="ECO:0000256" key="6">
    <source>
        <dbReference type="ARBA" id="ARBA00023242"/>
    </source>
</evidence>
<evidence type="ECO:0000256" key="4">
    <source>
        <dbReference type="ARBA" id="ARBA00022728"/>
    </source>
</evidence>
<comment type="similarity">
    <text evidence="2 7">Belongs to the PRP38 family.</text>
</comment>
<evidence type="ECO:0000256" key="2">
    <source>
        <dbReference type="ARBA" id="ARBA00006164"/>
    </source>
</evidence>
<dbReference type="Proteomes" id="UP000307173">
    <property type="component" value="Unassembled WGS sequence"/>
</dbReference>
<proteinExistence type="inferred from homology"/>
<gene>
    <name evidence="8" type="ORF">CANINC_000610</name>
</gene>
<evidence type="ECO:0000256" key="5">
    <source>
        <dbReference type="ARBA" id="ARBA00023187"/>
    </source>
</evidence>
<sequence length="214" mass="24987">MEDRNVGITIDRGLAKGVKRVHGLNPVLLVEKILRERIQDSQQWMARVSNMSFWDVLREACLNLTLVGTYINTGKTRVSLFMMLLLRLLQLPKIDDDIVEWLVTGDHGYKYATVLFMVYARIMWEDSKSIYLLLEQKLDDYRKIKVFNGMKFELTTIDQIADDLLICKSFFGMSLPKLINRWILEDSGDLEERESKLAEEFEKQLEEAESDDNL</sequence>
<keyword evidence="6 7" id="KW-0539">Nucleus</keyword>
<dbReference type="STRING" id="52247.A0A4T0X748"/>
<dbReference type="AlphaFoldDB" id="A0A4T0X748"/>
<keyword evidence="3 7" id="KW-0507">mRNA processing</keyword>
<dbReference type="OrthoDB" id="190958at2759"/>
<evidence type="ECO:0000256" key="1">
    <source>
        <dbReference type="ARBA" id="ARBA00004123"/>
    </source>
</evidence>
<comment type="caution">
    <text evidence="8">The sequence shown here is derived from an EMBL/GenBank/DDBJ whole genome shotgun (WGS) entry which is preliminary data.</text>
</comment>
<organism evidence="8 9">
    <name type="scientific">Pichia inconspicua</name>
    <dbReference type="NCBI Taxonomy" id="52247"/>
    <lineage>
        <taxon>Eukaryota</taxon>
        <taxon>Fungi</taxon>
        <taxon>Dikarya</taxon>
        <taxon>Ascomycota</taxon>
        <taxon>Saccharomycotina</taxon>
        <taxon>Pichiomycetes</taxon>
        <taxon>Pichiales</taxon>
        <taxon>Pichiaceae</taxon>
        <taxon>Pichia</taxon>
    </lineage>
</organism>
<dbReference type="PANTHER" id="PTHR23142">
    <property type="entry name" value="PRE-MRNA-SPLICING FACTOR 38A-RELATED"/>
    <property type="match status" value="1"/>
</dbReference>
<reference evidence="8 9" key="1">
    <citation type="journal article" date="2019" name="Front. Genet.">
        <title>Whole-Genome Sequencing of the Opportunistic Yeast Pathogen Candida inconspicua Uncovers Its Hybrid Origin.</title>
        <authorList>
            <person name="Mixao V."/>
            <person name="Hansen A.P."/>
            <person name="Saus E."/>
            <person name="Boekhout T."/>
            <person name="Lass-Florl C."/>
            <person name="Gabaldon T."/>
        </authorList>
    </citation>
    <scope>NUCLEOTIDE SEQUENCE [LARGE SCALE GENOMIC DNA]</scope>
    <source>
        <strain evidence="8 9">CBS 180</strain>
    </source>
</reference>
<evidence type="ECO:0000256" key="7">
    <source>
        <dbReference type="RuleBase" id="RU367025"/>
    </source>
</evidence>
<comment type="function">
    <text evidence="7">Required for pre-mRNA splicing.</text>
</comment>
<dbReference type="EMBL" id="SELW01000121">
    <property type="protein sequence ID" value="TID30694.1"/>
    <property type="molecule type" value="Genomic_DNA"/>
</dbReference>
<protein>
    <recommendedName>
        <fullName evidence="7">Pre-mRNA-splicing factor 38</fullName>
    </recommendedName>
</protein>
<dbReference type="GO" id="GO:0005681">
    <property type="term" value="C:spliceosomal complex"/>
    <property type="evidence" value="ECO:0007669"/>
    <property type="project" value="UniProtKB-KW"/>
</dbReference>
<dbReference type="GO" id="GO:0000398">
    <property type="term" value="P:mRNA splicing, via spliceosome"/>
    <property type="evidence" value="ECO:0007669"/>
    <property type="project" value="UniProtKB-UniRule"/>
</dbReference>
<keyword evidence="5 7" id="KW-0508">mRNA splicing</keyword>
<comment type="subcellular location">
    <subcellularLocation>
        <location evidence="1 7">Nucleus</location>
    </subcellularLocation>
</comment>
<accession>A0A4T0X748</accession>
<dbReference type="InterPro" id="IPR005037">
    <property type="entry name" value="PRP38"/>
</dbReference>
<keyword evidence="4 7" id="KW-0747">Spliceosome</keyword>
<evidence type="ECO:0000313" key="9">
    <source>
        <dbReference type="Proteomes" id="UP000307173"/>
    </source>
</evidence>
<name>A0A4T0X748_9ASCO</name>
<evidence type="ECO:0000313" key="8">
    <source>
        <dbReference type="EMBL" id="TID30694.1"/>
    </source>
</evidence>